<sequence length="152" mass="16380">MQPADARAAALFREGTAELRGGMSVSKAIKALTAAHELAPDDVEIAGALWEAEKELATVLHEMAKHQQAEGNAAEAERSEMRANLADQRAAKLDEMSAHSLWRTSPRTTVEATAESDAELKGLKRLLVDVQSAGHLVTAFSWLRGACCYAPR</sequence>
<dbReference type="AlphaFoldDB" id="A0AB34J5S9"/>
<dbReference type="Proteomes" id="UP001515480">
    <property type="component" value="Unassembled WGS sequence"/>
</dbReference>
<protein>
    <submittedName>
        <fullName evidence="2">Uncharacterized protein</fullName>
    </submittedName>
</protein>
<name>A0AB34J5S9_PRYPA</name>
<comment type="caution">
    <text evidence="2">The sequence shown here is derived from an EMBL/GenBank/DDBJ whole genome shotgun (WGS) entry which is preliminary data.</text>
</comment>
<evidence type="ECO:0000256" key="1">
    <source>
        <dbReference type="SAM" id="MobiDB-lite"/>
    </source>
</evidence>
<evidence type="ECO:0000313" key="2">
    <source>
        <dbReference type="EMBL" id="KAL1511612.1"/>
    </source>
</evidence>
<feature type="region of interest" description="Disordered" evidence="1">
    <location>
        <begin position="67"/>
        <end position="89"/>
    </location>
</feature>
<gene>
    <name evidence="2" type="ORF">AB1Y20_006406</name>
</gene>
<accession>A0AB34J5S9</accession>
<dbReference type="EMBL" id="JBGBPQ010000014">
    <property type="protein sequence ID" value="KAL1511612.1"/>
    <property type="molecule type" value="Genomic_DNA"/>
</dbReference>
<organism evidence="2 3">
    <name type="scientific">Prymnesium parvum</name>
    <name type="common">Toxic golden alga</name>
    <dbReference type="NCBI Taxonomy" id="97485"/>
    <lineage>
        <taxon>Eukaryota</taxon>
        <taxon>Haptista</taxon>
        <taxon>Haptophyta</taxon>
        <taxon>Prymnesiophyceae</taxon>
        <taxon>Prymnesiales</taxon>
        <taxon>Prymnesiaceae</taxon>
        <taxon>Prymnesium</taxon>
    </lineage>
</organism>
<keyword evidence="3" id="KW-1185">Reference proteome</keyword>
<reference evidence="2 3" key="1">
    <citation type="journal article" date="2024" name="Science">
        <title>Giant polyketide synthase enzymes in the biosynthesis of giant marine polyether toxins.</title>
        <authorList>
            <person name="Fallon T.R."/>
            <person name="Shende V.V."/>
            <person name="Wierzbicki I.H."/>
            <person name="Pendleton A.L."/>
            <person name="Watervoot N.F."/>
            <person name="Auber R.P."/>
            <person name="Gonzalez D.J."/>
            <person name="Wisecaver J.H."/>
            <person name="Moore B.S."/>
        </authorList>
    </citation>
    <scope>NUCLEOTIDE SEQUENCE [LARGE SCALE GENOMIC DNA]</scope>
    <source>
        <strain evidence="2 3">12B1</strain>
    </source>
</reference>
<evidence type="ECO:0000313" key="3">
    <source>
        <dbReference type="Proteomes" id="UP001515480"/>
    </source>
</evidence>
<proteinExistence type="predicted"/>